<evidence type="ECO:0000313" key="1">
    <source>
        <dbReference type="EMBL" id="RCI06157.1"/>
    </source>
</evidence>
<evidence type="ECO:0000313" key="2">
    <source>
        <dbReference type="Proteomes" id="UP000253551"/>
    </source>
</evidence>
<organism evidence="1 2">
    <name type="scientific">Rhizopus stolonifer</name>
    <name type="common">Rhizopus nigricans</name>
    <dbReference type="NCBI Taxonomy" id="4846"/>
    <lineage>
        <taxon>Eukaryota</taxon>
        <taxon>Fungi</taxon>
        <taxon>Fungi incertae sedis</taxon>
        <taxon>Mucoromycota</taxon>
        <taxon>Mucoromycotina</taxon>
        <taxon>Mucoromycetes</taxon>
        <taxon>Mucorales</taxon>
        <taxon>Mucorineae</taxon>
        <taxon>Rhizopodaceae</taxon>
        <taxon>Rhizopus</taxon>
    </lineage>
</organism>
<name>A0A367KVH8_RHIST</name>
<dbReference type="EMBL" id="PJQM01000216">
    <property type="protein sequence ID" value="RCI06157.1"/>
    <property type="molecule type" value="Genomic_DNA"/>
</dbReference>
<feature type="non-terminal residue" evidence="1">
    <location>
        <position position="111"/>
    </location>
</feature>
<dbReference type="AlphaFoldDB" id="A0A367KVH8"/>
<sequence length="111" mass="13135">MTSKLPALYAKDNSSSLQPELQHEAKWFDSVYNFSRRSKRFFVLTFRLWTPIGKDCYYFVLMSRNYFVLKHTPLRKTSAGKKVMTVLLRQYGTSMRNFDFDILNISITTET</sequence>
<comment type="caution">
    <text evidence="1">The sequence shown here is derived from an EMBL/GenBank/DDBJ whole genome shotgun (WGS) entry which is preliminary data.</text>
</comment>
<proteinExistence type="predicted"/>
<accession>A0A367KVH8</accession>
<dbReference type="Proteomes" id="UP000253551">
    <property type="component" value="Unassembled WGS sequence"/>
</dbReference>
<reference evidence="1 2" key="1">
    <citation type="journal article" date="2018" name="G3 (Bethesda)">
        <title>Phylogenetic and Phylogenomic Definition of Rhizopus Species.</title>
        <authorList>
            <person name="Gryganskyi A.P."/>
            <person name="Golan J."/>
            <person name="Dolatabadi S."/>
            <person name="Mondo S."/>
            <person name="Robb S."/>
            <person name="Idnurm A."/>
            <person name="Muszewska A."/>
            <person name="Steczkiewicz K."/>
            <person name="Masonjones S."/>
            <person name="Liao H.L."/>
            <person name="Gajdeczka M.T."/>
            <person name="Anike F."/>
            <person name="Vuek A."/>
            <person name="Anishchenko I.M."/>
            <person name="Voigt K."/>
            <person name="de Hoog G.S."/>
            <person name="Smith M.E."/>
            <person name="Heitman J."/>
            <person name="Vilgalys R."/>
            <person name="Stajich J.E."/>
        </authorList>
    </citation>
    <scope>NUCLEOTIDE SEQUENCE [LARGE SCALE GENOMIC DNA]</scope>
    <source>
        <strain evidence="1 2">LSU 92-RS-03</strain>
    </source>
</reference>
<keyword evidence="2" id="KW-1185">Reference proteome</keyword>
<protein>
    <submittedName>
        <fullName evidence="1">Uncharacterized protein</fullName>
    </submittedName>
</protein>
<gene>
    <name evidence="1" type="ORF">CU098_006495</name>
</gene>